<evidence type="ECO:0000313" key="2">
    <source>
        <dbReference type="Proteomes" id="UP001497535"/>
    </source>
</evidence>
<keyword evidence="2" id="KW-1185">Reference proteome</keyword>
<dbReference type="EMBL" id="CAVMJV010000272">
    <property type="protein sequence ID" value="CAK5128479.1"/>
    <property type="molecule type" value="Genomic_DNA"/>
</dbReference>
<accession>A0ACB1B912</accession>
<organism evidence="1 2">
    <name type="scientific">Meloidogyne enterolobii</name>
    <name type="common">Root-knot nematode worm</name>
    <name type="synonym">Meloidogyne mayaguensis</name>
    <dbReference type="NCBI Taxonomy" id="390850"/>
    <lineage>
        <taxon>Eukaryota</taxon>
        <taxon>Metazoa</taxon>
        <taxon>Ecdysozoa</taxon>
        <taxon>Nematoda</taxon>
        <taxon>Chromadorea</taxon>
        <taxon>Rhabditida</taxon>
        <taxon>Tylenchina</taxon>
        <taxon>Tylenchomorpha</taxon>
        <taxon>Tylenchoidea</taxon>
        <taxon>Meloidogynidae</taxon>
        <taxon>Meloidogyninae</taxon>
        <taxon>Meloidogyne</taxon>
    </lineage>
</organism>
<name>A0ACB1B912_MELEN</name>
<comment type="caution">
    <text evidence="1">The sequence shown here is derived from an EMBL/GenBank/DDBJ whole genome shotgun (WGS) entry which is preliminary data.</text>
</comment>
<protein>
    <submittedName>
        <fullName evidence="1">Uncharacterized protein</fullName>
    </submittedName>
</protein>
<gene>
    <name evidence="1" type="ORF">MENTE1834_LOCUS48876</name>
</gene>
<dbReference type="Proteomes" id="UP001497535">
    <property type="component" value="Unassembled WGS sequence"/>
</dbReference>
<proteinExistence type="predicted"/>
<evidence type="ECO:0000313" key="1">
    <source>
        <dbReference type="EMBL" id="CAK5128479.1"/>
    </source>
</evidence>
<sequence length="156" mass="17780">MEIDNSKKQDNITENILKDEGNPNKEPSTQPIEIVDETSHLDNSQEAPELEMREEVNASPIQGDSDLQIIETDVSTNDLSLDEPIQSTEEMKKIILTQGQLKLLATSELYVFRQTVIGAFVRVNIPGLPSNYSDRVFVRGFFEFFYFLMGKNWGYT</sequence>
<reference evidence="1" key="1">
    <citation type="submission" date="2023-11" db="EMBL/GenBank/DDBJ databases">
        <authorList>
            <person name="Poullet M."/>
        </authorList>
    </citation>
    <scope>NUCLEOTIDE SEQUENCE</scope>
    <source>
        <strain evidence="1">E1834</strain>
    </source>
</reference>